<organism evidence="1 2">
    <name type="scientific">Smittium culicis</name>
    <dbReference type="NCBI Taxonomy" id="133412"/>
    <lineage>
        <taxon>Eukaryota</taxon>
        <taxon>Fungi</taxon>
        <taxon>Fungi incertae sedis</taxon>
        <taxon>Zoopagomycota</taxon>
        <taxon>Kickxellomycotina</taxon>
        <taxon>Harpellomycetes</taxon>
        <taxon>Harpellales</taxon>
        <taxon>Legeriomycetaceae</taxon>
        <taxon>Smittium</taxon>
    </lineage>
</organism>
<evidence type="ECO:0000313" key="1">
    <source>
        <dbReference type="EMBL" id="OMJ22787.1"/>
    </source>
</evidence>
<dbReference type="OrthoDB" id="10507580at2759"/>
<keyword evidence="2" id="KW-1185">Reference proteome</keyword>
<proteinExistence type="predicted"/>
<accession>A0A1R1Y713</accession>
<protein>
    <submittedName>
        <fullName evidence="1">Uncharacterized protein</fullName>
    </submittedName>
</protein>
<dbReference type="AlphaFoldDB" id="A0A1R1Y713"/>
<dbReference type="Proteomes" id="UP000187283">
    <property type="component" value="Unassembled WGS sequence"/>
</dbReference>
<sequence>MILQLNHMLDRARDIHTIDDEHSKLILRVLNLVIIAQKEKRSDRPIEKTMPNKPAHRFDFMPSSSVFGL</sequence>
<reference evidence="1 2" key="1">
    <citation type="submission" date="2017-01" db="EMBL/GenBank/DDBJ databases">
        <authorList>
            <person name="Mah S.A."/>
            <person name="Swanson W.J."/>
            <person name="Moy G.W."/>
            <person name="Vacquier V.D."/>
        </authorList>
    </citation>
    <scope>NUCLEOTIDE SEQUENCE [LARGE SCALE GENOMIC DNA]</scope>
    <source>
        <strain evidence="1 2">GSMNP</strain>
    </source>
</reference>
<evidence type="ECO:0000313" key="2">
    <source>
        <dbReference type="Proteomes" id="UP000187283"/>
    </source>
</evidence>
<name>A0A1R1Y713_9FUNG</name>
<comment type="caution">
    <text evidence="1">The sequence shown here is derived from an EMBL/GenBank/DDBJ whole genome shotgun (WGS) entry which is preliminary data.</text>
</comment>
<gene>
    <name evidence="1" type="ORF">AYI70_g2649</name>
</gene>
<dbReference type="EMBL" id="LSSN01000675">
    <property type="protein sequence ID" value="OMJ22787.1"/>
    <property type="molecule type" value="Genomic_DNA"/>
</dbReference>